<comment type="caution">
    <text evidence="7">The sequence shown here is derived from an EMBL/GenBank/DDBJ whole genome shotgun (WGS) entry which is preliminary data.</text>
</comment>
<dbReference type="Gene3D" id="3.40.50.1100">
    <property type="match status" value="2"/>
</dbReference>
<reference evidence="7" key="1">
    <citation type="submission" date="2013-12" db="EMBL/GenBank/DDBJ databases">
        <authorList>
            <person name="Linke B."/>
        </authorList>
    </citation>
    <scope>NUCLEOTIDE SEQUENCE [LARGE SCALE GENOMIC DNA]</scope>
    <source>
        <strain evidence="7">CRIB-18</strain>
    </source>
</reference>
<dbReference type="Proteomes" id="UP000031552">
    <property type="component" value="Unassembled WGS sequence"/>
</dbReference>
<evidence type="ECO:0000256" key="5">
    <source>
        <dbReference type="PIRSR" id="PIRSR006278-2"/>
    </source>
</evidence>
<evidence type="ECO:0000313" key="7">
    <source>
        <dbReference type="EMBL" id="CDR34648.1"/>
    </source>
</evidence>
<accession>A0A090D2U2</accession>
<proteinExistence type="inferred from homology"/>
<dbReference type="SUPFAM" id="SSF53686">
    <property type="entry name" value="Tryptophan synthase beta subunit-like PLP-dependent enzymes"/>
    <property type="match status" value="1"/>
</dbReference>
<feature type="domain" description="Tryptophan synthase beta chain-like PALP" evidence="6">
    <location>
        <begin position="37"/>
        <end position="321"/>
    </location>
</feature>
<dbReference type="Pfam" id="PF00291">
    <property type="entry name" value="PALP"/>
    <property type="match status" value="1"/>
</dbReference>
<comment type="similarity">
    <text evidence="2">Belongs to the ACC deaminase/D-cysteine desulfhydrase family.</text>
</comment>
<dbReference type="EMBL" id="CCEJ010000009">
    <property type="protein sequence ID" value="CDR34648.1"/>
    <property type="molecule type" value="Genomic_DNA"/>
</dbReference>
<evidence type="ECO:0000256" key="1">
    <source>
        <dbReference type="ARBA" id="ARBA00001933"/>
    </source>
</evidence>
<evidence type="ECO:0000256" key="3">
    <source>
        <dbReference type="ARBA" id="ARBA00022898"/>
    </source>
</evidence>
<dbReference type="InterPro" id="IPR027278">
    <property type="entry name" value="ACCD_DCysDesulf"/>
</dbReference>
<reference evidence="7" key="2">
    <citation type="submission" date="2014-09" db="EMBL/GenBank/DDBJ databases">
        <title>Criblamydia sequanensis harbors a mega-plasmid encoding arsenite resistance.</title>
        <authorList>
            <person name="Bertelli C."/>
            <person name="Goesmann A."/>
            <person name="Greub G."/>
        </authorList>
    </citation>
    <scope>NUCLEOTIDE SEQUENCE [LARGE SCALE GENOMIC DNA]</scope>
    <source>
        <strain evidence="7">CRIB-18</strain>
    </source>
</reference>
<gene>
    <name evidence="7" type="ORF">CSEC_1839</name>
</gene>
<dbReference type="PANTHER" id="PTHR43780">
    <property type="entry name" value="1-AMINOCYCLOPROPANE-1-CARBOXYLATE DEAMINASE-RELATED"/>
    <property type="match status" value="1"/>
</dbReference>
<sequence length="351" mass="39946">MSHREKVLKLEKIISSQKSEAYPMHSRAHPLNRQPFDGASLFVKREDELGVFSMGSKIRKYRTLIEDLKERKVSKVVLIGGENSNHIAFFSLILKENRIEPFVFLRKTYEKELRGTRLLTHLLNTNIFLIERKDWGKVEDIAKAKQLEIESQGFKAEFLREGGFSKAGLIGALTLVWDLLKNENEIGSAFQHIFLDSGTGFQAAAFLLGLNFIDHKAKCHVLLLGGDTLEFERNLTFLKTVFESLLQDKLSFNDRNFELYQPSVGKSFGSTPKIILKQALQTLLEEGLVLDPFYSAKLFFEANKIIPEKNLKGNILYIHSGGSLSLLNYGKELMELKSQNSGPRNHQDPEL</sequence>
<dbReference type="PANTHER" id="PTHR43780:SF7">
    <property type="entry name" value="D-CYSTEINE DESULFHYDRASE 2, MITOCHONDRIAL"/>
    <property type="match status" value="1"/>
</dbReference>
<dbReference type="GO" id="GO:0008660">
    <property type="term" value="F:1-aminocyclopropane-1-carboxylate deaminase activity"/>
    <property type="evidence" value="ECO:0007669"/>
    <property type="project" value="UniProtKB-EC"/>
</dbReference>
<evidence type="ECO:0000313" key="8">
    <source>
        <dbReference type="Proteomes" id="UP000031552"/>
    </source>
</evidence>
<protein>
    <submittedName>
        <fullName evidence="7">1-aminocyclopropane-1-carboxylate deaminase</fullName>
        <ecNumber evidence="7">3.5.99.7</ecNumber>
    </submittedName>
</protein>
<feature type="active site" description="Nucleophile" evidence="4">
    <location>
        <position position="84"/>
    </location>
</feature>
<keyword evidence="8" id="KW-1185">Reference proteome</keyword>
<dbReference type="eggNOG" id="COG2515">
    <property type="taxonomic scope" value="Bacteria"/>
</dbReference>
<organism evidence="7 8">
    <name type="scientific">Candidatus Criblamydia sequanensis CRIB-18</name>
    <dbReference type="NCBI Taxonomy" id="1437425"/>
    <lineage>
        <taxon>Bacteria</taxon>
        <taxon>Pseudomonadati</taxon>
        <taxon>Chlamydiota</taxon>
        <taxon>Chlamydiia</taxon>
        <taxon>Parachlamydiales</taxon>
        <taxon>Candidatus Criblamydiaceae</taxon>
        <taxon>Candidatus Criblamydia</taxon>
    </lineage>
</organism>
<dbReference type="RefSeq" id="WP_041018203.1">
    <property type="nucleotide sequence ID" value="NZ_CCEJ010000009.1"/>
</dbReference>
<dbReference type="STRING" id="1437425.CSEC_1839"/>
<dbReference type="AlphaFoldDB" id="A0A090D2U2"/>
<name>A0A090D2U2_9BACT</name>
<evidence type="ECO:0000256" key="2">
    <source>
        <dbReference type="ARBA" id="ARBA00008639"/>
    </source>
</evidence>
<dbReference type="PIRSF" id="PIRSF006278">
    <property type="entry name" value="ACCD_DCysDesulf"/>
    <property type="match status" value="1"/>
</dbReference>
<dbReference type="GO" id="GO:0019148">
    <property type="term" value="F:D-cysteine desulfhydrase activity"/>
    <property type="evidence" value="ECO:0007669"/>
    <property type="project" value="TreeGrafter"/>
</dbReference>
<evidence type="ECO:0000256" key="4">
    <source>
        <dbReference type="PIRSR" id="PIRSR006278-1"/>
    </source>
</evidence>
<dbReference type="InterPro" id="IPR001926">
    <property type="entry name" value="TrpB-like_PALP"/>
</dbReference>
<dbReference type="OrthoDB" id="9801249at2"/>
<comment type="cofactor">
    <cofactor evidence="1">
        <name>pyridoxal 5'-phosphate</name>
        <dbReference type="ChEBI" id="CHEBI:597326"/>
    </cofactor>
</comment>
<evidence type="ECO:0000259" key="6">
    <source>
        <dbReference type="Pfam" id="PF00291"/>
    </source>
</evidence>
<keyword evidence="7" id="KW-0378">Hydrolase</keyword>
<keyword evidence="3 5" id="KW-0663">Pyridoxal phosphate</keyword>
<feature type="modified residue" description="N6-(pyridoxal phosphate)lysine" evidence="5">
    <location>
        <position position="57"/>
    </location>
</feature>
<dbReference type="InterPro" id="IPR036052">
    <property type="entry name" value="TrpB-like_PALP_sf"/>
</dbReference>
<dbReference type="EC" id="3.5.99.7" evidence="7"/>